<evidence type="ECO:0000259" key="1">
    <source>
        <dbReference type="Pfam" id="PF01048"/>
    </source>
</evidence>
<feature type="domain" description="Nucleoside phosphorylase" evidence="1">
    <location>
        <begin position="39"/>
        <end position="244"/>
    </location>
</feature>
<dbReference type="GO" id="GO:0008782">
    <property type="term" value="F:adenosylhomocysteine nucleosidase activity"/>
    <property type="evidence" value="ECO:0007669"/>
    <property type="project" value="TreeGrafter"/>
</dbReference>
<dbReference type="STRING" id="58114.SAMN05216270_11811"/>
<dbReference type="PANTHER" id="PTHR46832:SF1">
    <property type="entry name" value="5'-METHYLTHIOADENOSINE_S-ADENOSYLHOMOCYSTEINE NUCLEOSIDASE"/>
    <property type="match status" value="1"/>
</dbReference>
<dbReference type="RefSeq" id="WP_091039858.1">
    <property type="nucleotide sequence ID" value="NZ_FNAD01000018.1"/>
</dbReference>
<dbReference type="Pfam" id="PF01048">
    <property type="entry name" value="PNP_UDP_1"/>
    <property type="match status" value="1"/>
</dbReference>
<dbReference type="CDD" id="cd09008">
    <property type="entry name" value="MTAN"/>
    <property type="match status" value="1"/>
</dbReference>
<protein>
    <submittedName>
        <fullName evidence="2">Nucleoside phosphorylase</fullName>
    </submittedName>
</protein>
<organism evidence="2 3">
    <name type="scientific">Glycomyces harbinensis</name>
    <dbReference type="NCBI Taxonomy" id="58114"/>
    <lineage>
        <taxon>Bacteria</taxon>
        <taxon>Bacillati</taxon>
        <taxon>Actinomycetota</taxon>
        <taxon>Actinomycetes</taxon>
        <taxon>Glycomycetales</taxon>
        <taxon>Glycomycetaceae</taxon>
        <taxon>Glycomyces</taxon>
    </lineage>
</organism>
<accession>A0A1G7BXL4</accession>
<dbReference type="GO" id="GO:0019284">
    <property type="term" value="P:L-methionine salvage from S-adenosylmethionine"/>
    <property type="evidence" value="ECO:0007669"/>
    <property type="project" value="TreeGrafter"/>
</dbReference>
<name>A0A1G7BXL4_9ACTN</name>
<evidence type="ECO:0000313" key="3">
    <source>
        <dbReference type="Proteomes" id="UP000198949"/>
    </source>
</evidence>
<dbReference type="AlphaFoldDB" id="A0A1G7BXL4"/>
<dbReference type="GO" id="GO:0005829">
    <property type="term" value="C:cytosol"/>
    <property type="evidence" value="ECO:0007669"/>
    <property type="project" value="TreeGrafter"/>
</dbReference>
<sequence length="306" mass="32473">MNDLPIAVLATPIDVERRAVLELLSGTELTEHDRDGIIYRTAEFEGRHGDWNLVLAMTGRGNERAAAAVEHALSTWRPQLLILCGVAGGLRDAQVGDVVAATKVYGYESGQDTDEGLRSRPESLPTSFTLHQQAQLLVEHRAWSRRLGTGTPPRVYHRPIASGSKVVTGRESETAELVRRQSGDAQAIDTESYGAMAAASRKSAVEATVVRGVSDLLAGKTKAADRLHQPLAARNAAAFSLALIASTRPKSAEIRPLAGGTGSTYIGVVGPHSQAVTGAMGDNARGSVVINNRGWNGRPDDQSASL</sequence>
<proteinExistence type="predicted"/>
<dbReference type="InterPro" id="IPR000845">
    <property type="entry name" value="Nucleoside_phosphorylase_d"/>
</dbReference>
<dbReference type="GO" id="GO:0009116">
    <property type="term" value="P:nucleoside metabolic process"/>
    <property type="evidence" value="ECO:0007669"/>
    <property type="project" value="InterPro"/>
</dbReference>
<dbReference type="PANTHER" id="PTHR46832">
    <property type="entry name" value="5'-METHYLTHIOADENOSINE/S-ADENOSYLHOMOCYSTEINE NUCLEOSIDASE"/>
    <property type="match status" value="1"/>
</dbReference>
<dbReference type="SUPFAM" id="SSF53167">
    <property type="entry name" value="Purine and uridine phosphorylases"/>
    <property type="match status" value="1"/>
</dbReference>
<dbReference type="Gene3D" id="3.40.50.1580">
    <property type="entry name" value="Nucleoside phosphorylase domain"/>
    <property type="match status" value="1"/>
</dbReference>
<keyword evidence="3" id="KW-1185">Reference proteome</keyword>
<evidence type="ECO:0000313" key="2">
    <source>
        <dbReference type="EMBL" id="SDE31320.1"/>
    </source>
</evidence>
<dbReference type="EMBL" id="FNAD01000018">
    <property type="protein sequence ID" value="SDE31320.1"/>
    <property type="molecule type" value="Genomic_DNA"/>
</dbReference>
<gene>
    <name evidence="2" type="ORF">SAMN05216270_11811</name>
</gene>
<dbReference type="GO" id="GO:0008930">
    <property type="term" value="F:methylthioadenosine nucleosidase activity"/>
    <property type="evidence" value="ECO:0007669"/>
    <property type="project" value="TreeGrafter"/>
</dbReference>
<dbReference type="Proteomes" id="UP000198949">
    <property type="component" value="Unassembled WGS sequence"/>
</dbReference>
<dbReference type="InterPro" id="IPR035994">
    <property type="entry name" value="Nucleoside_phosphorylase_sf"/>
</dbReference>
<dbReference type="OrthoDB" id="44283at2"/>
<reference evidence="3" key="1">
    <citation type="submission" date="2016-10" db="EMBL/GenBank/DDBJ databases">
        <authorList>
            <person name="Varghese N."/>
            <person name="Submissions S."/>
        </authorList>
    </citation>
    <scope>NUCLEOTIDE SEQUENCE [LARGE SCALE GENOMIC DNA]</scope>
    <source>
        <strain evidence="3">CGMCC 4.3516</strain>
    </source>
</reference>